<reference evidence="1" key="1">
    <citation type="journal article" date="2015" name="Nature">
        <title>Complex archaea that bridge the gap between prokaryotes and eukaryotes.</title>
        <authorList>
            <person name="Spang A."/>
            <person name="Saw J.H."/>
            <person name="Jorgensen S.L."/>
            <person name="Zaremba-Niedzwiedzka K."/>
            <person name="Martijn J."/>
            <person name="Lind A.E."/>
            <person name="van Eijk R."/>
            <person name="Schleper C."/>
            <person name="Guy L."/>
            <person name="Ettema T.J."/>
        </authorList>
    </citation>
    <scope>NUCLEOTIDE SEQUENCE</scope>
</reference>
<gene>
    <name evidence="1" type="ORF">LCGC14_1517620</name>
</gene>
<proteinExistence type="predicted"/>
<comment type="caution">
    <text evidence="1">The sequence shown here is derived from an EMBL/GenBank/DDBJ whole genome shotgun (WGS) entry which is preliminary data.</text>
</comment>
<dbReference type="EMBL" id="LAZR01011217">
    <property type="protein sequence ID" value="KKM62839.1"/>
    <property type="molecule type" value="Genomic_DNA"/>
</dbReference>
<organism evidence="1">
    <name type="scientific">marine sediment metagenome</name>
    <dbReference type="NCBI Taxonomy" id="412755"/>
    <lineage>
        <taxon>unclassified sequences</taxon>
        <taxon>metagenomes</taxon>
        <taxon>ecological metagenomes</taxon>
    </lineage>
</organism>
<name>A0A0F9IZL9_9ZZZZ</name>
<protein>
    <submittedName>
        <fullName evidence="1">Uncharacterized protein</fullName>
    </submittedName>
</protein>
<evidence type="ECO:0000313" key="1">
    <source>
        <dbReference type="EMBL" id="KKM62839.1"/>
    </source>
</evidence>
<sequence length="101" mass="11354">MTTNMSERLVQVEYKDEEGLWCVVLVPEGSDESTYHMGIEVGPPDLSSLDLPKAVKVRLHNELFRRRLLTRADLRGRGMEVFAAVQAAYKADTAAVTALYR</sequence>
<accession>A0A0F9IZL9</accession>
<dbReference type="AlphaFoldDB" id="A0A0F9IZL9"/>